<accession>A0ABS4T5M3</accession>
<dbReference type="PROSITE" id="PS51012">
    <property type="entry name" value="ABC_TM2"/>
    <property type="match status" value="1"/>
</dbReference>
<evidence type="ECO:0000259" key="7">
    <source>
        <dbReference type="PROSITE" id="PS51012"/>
    </source>
</evidence>
<reference evidence="8 9" key="1">
    <citation type="submission" date="2021-03" db="EMBL/GenBank/DDBJ databases">
        <title>Sequencing the genomes of 1000 actinobacteria strains.</title>
        <authorList>
            <person name="Klenk H.-P."/>
        </authorList>
    </citation>
    <scope>NUCLEOTIDE SEQUENCE [LARGE SCALE GENOMIC DNA]</scope>
    <source>
        <strain evidence="8 9">DSM 46670</strain>
    </source>
</reference>
<dbReference type="PANTHER" id="PTHR43229:SF2">
    <property type="entry name" value="NODULATION PROTEIN J"/>
    <property type="match status" value="1"/>
</dbReference>
<evidence type="ECO:0000256" key="6">
    <source>
        <dbReference type="RuleBase" id="RU361157"/>
    </source>
</evidence>
<evidence type="ECO:0000256" key="4">
    <source>
        <dbReference type="ARBA" id="ARBA00023136"/>
    </source>
</evidence>
<dbReference type="EMBL" id="JAGINW010000001">
    <property type="protein sequence ID" value="MBP2319773.1"/>
    <property type="molecule type" value="Genomic_DNA"/>
</dbReference>
<dbReference type="PIRSF" id="PIRSF006648">
    <property type="entry name" value="DrrB"/>
    <property type="match status" value="1"/>
</dbReference>
<dbReference type="Proteomes" id="UP001519332">
    <property type="component" value="Unassembled WGS sequence"/>
</dbReference>
<proteinExistence type="inferred from homology"/>
<evidence type="ECO:0000313" key="9">
    <source>
        <dbReference type="Proteomes" id="UP001519332"/>
    </source>
</evidence>
<feature type="transmembrane region" description="Helical" evidence="6">
    <location>
        <begin position="94"/>
        <end position="113"/>
    </location>
</feature>
<evidence type="ECO:0000256" key="5">
    <source>
        <dbReference type="ARBA" id="ARBA00023251"/>
    </source>
</evidence>
<keyword evidence="6" id="KW-0813">Transport</keyword>
<dbReference type="RefSeq" id="WP_209633362.1">
    <property type="nucleotide sequence ID" value="NZ_JAGINW010000001.1"/>
</dbReference>
<dbReference type="InterPro" id="IPR013525">
    <property type="entry name" value="ABC2_TM"/>
</dbReference>
<comment type="caution">
    <text evidence="8">The sequence shown here is derived from an EMBL/GenBank/DDBJ whole genome shotgun (WGS) entry which is preliminary data.</text>
</comment>
<comment type="similarity">
    <text evidence="6">Belongs to the ABC-2 integral membrane protein family.</text>
</comment>
<evidence type="ECO:0000256" key="3">
    <source>
        <dbReference type="ARBA" id="ARBA00022989"/>
    </source>
</evidence>
<evidence type="ECO:0000313" key="8">
    <source>
        <dbReference type="EMBL" id="MBP2319773.1"/>
    </source>
</evidence>
<organism evidence="8 9">
    <name type="scientific">Kibdelosporangium banguiense</name>
    <dbReference type="NCBI Taxonomy" id="1365924"/>
    <lineage>
        <taxon>Bacteria</taxon>
        <taxon>Bacillati</taxon>
        <taxon>Actinomycetota</taxon>
        <taxon>Actinomycetes</taxon>
        <taxon>Pseudonocardiales</taxon>
        <taxon>Pseudonocardiaceae</taxon>
        <taxon>Kibdelosporangium</taxon>
    </lineage>
</organism>
<dbReference type="PRINTS" id="PR00164">
    <property type="entry name" value="ABC2TRNSPORT"/>
</dbReference>
<gene>
    <name evidence="8" type="ORF">JOF56_000158</name>
</gene>
<keyword evidence="4 6" id="KW-0472">Membrane</keyword>
<evidence type="ECO:0000256" key="2">
    <source>
        <dbReference type="ARBA" id="ARBA00022692"/>
    </source>
</evidence>
<name>A0ABS4T5M3_9PSEU</name>
<feature type="transmembrane region" description="Helical" evidence="6">
    <location>
        <begin position="25"/>
        <end position="45"/>
    </location>
</feature>
<dbReference type="InterPro" id="IPR000412">
    <property type="entry name" value="ABC_2_transport"/>
</dbReference>
<feature type="domain" description="ABC transmembrane type-2" evidence="7">
    <location>
        <begin position="25"/>
        <end position="256"/>
    </location>
</feature>
<protein>
    <recommendedName>
        <fullName evidence="6">Transport permease protein</fullName>
    </recommendedName>
</protein>
<dbReference type="InterPro" id="IPR047817">
    <property type="entry name" value="ABC2_TM_bact-type"/>
</dbReference>
<keyword evidence="6" id="KW-1003">Cell membrane</keyword>
<feature type="transmembrane region" description="Helical" evidence="6">
    <location>
        <begin position="228"/>
        <end position="250"/>
    </location>
</feature>
<evidence type="ECO:0000256" key="1">
    <source>
        <dbReference type="ARBA" id="ARBA00004141"/>
    </source>
</evidence>
<dbReference type="PANTHER" id="PTHR43229">
    <property type="entry name" value="NODULATION PROTEIN J"/>
    <property type="match status" value="1"/>
</dbReference>
<dbReference type="Pfam" id="PF01061">
    <property type="entry name" value="ABC2_membrane"/>
    <property type="match status" value="1"/>
</dbReference>
<keyword evidence="9" id="KW-1185">Reference proteome</keyword>
<feature type="transmembrane region" description="Helical" evidence="6">
    <location>
        <begin position="57"/>
        <end position="74"/>
    </location>
</feature>
<keyword evidence="2 6" id="KW-0812">Transmembrane</keyword>
<keyword evidence="5" id="KW-0046">Antibiotic resistance</keyword>
<sequence length="259" mass="28111">MLSPLQARMLVVEASWTWYRRNWRASVVSTVLNPVFFLVAMGFGLGSQIQPGTVTSGHSYAVYLMPALLASAAVQNATGESTFPVLSGFKWSRVYWAMTATPITPGQVATGHLMWVTSKLTFAGLVFTVVGTVLGVVTGPGIVLSLLFAVLTGMAFAAPVVAFAATVQGEGTAFNPLFRFILLPMTLLAGTFFPVTELPVYVQPLAWITPLWHGVELTRGAAFWNLEFWPTVGHVAYLLAMFTVGALLAARHFRRRLEV</sequence>
<feature type="transmembrane region" description="Helical" evidence="6">
    <location>
        <begin position="177"/>
        <end position="195"/>
    </location>
</feature>
<comment type="subcellular location">
    <subcellularLocation>
        <location evidence="6">Cell membrane</location>
        <topology evidence="6">Multi-pass membrane protein</topology>
    </subcellularLocation>
    <subcellularLocation>
        <location evidence="1">Membrane</location>
        <topology evidence="1">Multi-pass membrane protein</topology>
    </subcellularLocation>
</comment>
<dbReference type="InterPro" id="IPR051784">
    <property type="entry name" value="Nod_factor_ABC_transporter"/>
</dbReference>
<feature type="transmembrane region" description="Helical" evidence="6">
    <location>
        <begin position="143"/>
        <end position="165"/>
    </location>
</feature>
<feature type="transmembrane region" description="Helical" evidence="6">
    <location>
        <begin position="120"/>
        <end position="137"/>
    </location>
</feature>
<keyword evidence="3 6" id="KW-1133">Transmembrane helix</keyword>